<proteinExistence type="predicted"/>
<reference evidence="1" key="2">
    <citation type="submission" date="2007-03" db="EMBL/GenBank/DDBJ databases">
        <authorList>
            <consortium name="The International Medicago Genome Annotation Group"/>
        </authorList>
    </citation>
    <scope>NUCLEOTIDE SEQUENCE</scope>
</reference>
<accession>A2Q1F7</accession>
<dbReference type="AlphaFoldDB" id="A2Q1F7"/>
<evidence type="ECO:0000313" key="1">
    <source>
        <dbReference type="EMBL" id="ABN05773.1"/>
    </source>
</evidence>
<protein>
    <submittedName>
        <fullName evidence="1">Uncharacterized protein</fullName>
    </submittedName>
</protein>
<reference evidence="1" key="1">
    <citation type="submission" date="2004-07" db="EMBL/GenBank/DDBJ databases">
        <authorList>
            <person name="Town C.D."/>
        </authorList>
    </citation>
    <scope>NUCLEOTIDE SEQUENCE</scope>
</reference>
<name>A2Q1F7_MEDTR</name>
<organism evidence="1">
    <name type="scientific">Medicago truncatula</name>
    <name type="common">Barrel medic</name>
    <name type="synonym">Medicago tribuloides</name>
    <dbReference type="NCBI Taxonomy" id="3880"/>
    <lineage>
        <taxon>Eukaryota</taxon>
        <taxon>Viridiplantae</taxon>
        <taxon>Streptophyta</taxon>
        <taxon>Embryophyta</taxon>
        <taxon>Tracheophyta</taxon>
        <taxon>Spermatophyta</taxon>
        <taxon>Magnoliopsida</taxon>
        <taxon>eudicotyledons</taxon>
        <taxon>Gunneridae</taxon>
        <taxon>Pentapetalae</taxon>
        <taxon>rosids</taxon>
        <taxon>fabids</taxon>
        <taxon>Fabales</taxon>
        <taxon>Fabaceae</taxon>
        <taxon>Papilionoideae</taxon>
        <taxon>50 kb inversion clade</taxon>
        <taxon>NPAAA clade</taxon>
        <taxon>Hologalegina</taxon>
        <taxon>IRL clade</taxon>
        <taxon>Trifolieae</taxon>
        <taxon>Medicago</taxon>
    </lineage>
</organism>
<sequence length="62" mass="6846">MGVGIGCGNVGCLLGKEESVRECSGLLHNIVLQENIHDAWRWLLDPIQGYSVRGAYRFLITS</sequence>
<gene>
    <name evidence="1" type="ORF">MtrDRAFT_AC148815g37v2</name>
</gene>
<dbReference type="EMBL" id="AC148815">
    <property type="protein sequence ID" value="ABN05773.1"/>
    <property type="molecule type" value="Genomic_DNA"/>
</dbReference>